<protein>
    <submittedName>
        <fullName evidence="3">Chromosomal partitioning ATPase ParA</fullName>
    </submittedName>
</protein>
<dbReference type="PANTHER" id="PTHR13696:SF52">
    <property type="entry name" value="PARA FAMILY PROTEIN CT_582"/>
    <property type="match status" value="1"/>
</dbReference>
<proteinExistence type="predicted"/>
<dbReference type="eggNOG" id="COG1192">
    <property type="taxonomic scope" value="Bacteria"/>
</dbReference>
<dbReference type="HOGENOM" id="CLU_037612_1_4_0"/>
<dbReference type="OrthoDB" id="9815116at2"/>
<dbReference type="Gene3D" id="3.40.50.300">
    <property type="entry name" value="P-loop containing nucleotide triphosphate hydrolases"/>
    <property type="match status" value="1"/>
</dbReference>
<dbReference type="CDD" id="cd02042">
    <property type="entry name" value="ParAB_family"/>
    <property type="match status" value="1"/>
</dbReference>
<organism evidence="3 4">
    <name type="scientific">Nitrospira defluvii</name>
    <dbReference type="NCBI Taxonomy" id="330214"/>
    <lineage>
        <taxon>Bacteria</taxon>
        <taxon>Pseudomonadati</taxon>
        <taxon>Nitrospirota</taxon>
        <taxon>Nitrospiria</taxon>
        <taxon>Nitrospirales</taxon>
        <taxon>Nitrospiraceae</taxon>
        <taxon>Nitrospira</taxon>
    </lineage>
</organism>
<evidence type="ECO:0000313" key="3">
    <source>
        <dbReference type="EMBL" id="CBK40143.1"/>
    </source>
</evidence>
<feature type="coiled-coil region" evidence="1">
    <location>
        <begin position="91"/>
        <end position="118"/>
    </location>
</feature>
<dbReference type="EMBL" id="FP929003">
    <property type="protein sequence ID" value="CBK40143.1"/>
    <property type="molecule type" value="Genomic_DNA"/>
</dbReference>
<dbReference type="Pfam" id="PF13614">
    <property type="entry name" value="AAA_31"/>
    <property type="match status" value="1"/>
</dbReference>
<dbReference type="InterPro" id="IPR027417">
    <property type="entry name" value="P-loop_NTPase"/>
</dbReference>
<reference evidence="3 4" key="1">
    <citation type="journal article" date="2010" name="Proc. Natl. Acad. Sci. U.S.A.">
        <title>A Nitrospira metagenome illuminates the physiology and evolution of globally important nitrite-oxidizing bacteria.</title>
        <authorList>
            <person name="Lucker S."/>
            <person name="Wagner M."/>
            <person name="Maixner F."/>
            <person name="Pelletier E."/>
            <person name="Koch H."/>
            <person name="Vacherie B."/>
            <person name="Rattei T."/>
            <person name="Sinninghe Damste J."/>
            <person name="Spieck E."/>
            <person name="Le Paslier D."/>
            <person name="Daims H."/>
        </authorList>
    </citation>
    <scope>NUCLEOTIDE SEQUENCE [LARGE SCALE GENOMIC DNA]</scope>
</reference>
<dbReference type="SUPFAM" id="SSF52540">
    <property type="entry name" value="P-loop containing nucleoside triphosphate hydrolases"/>
    <property type="match status" value="1"/>
</dbReference>
<name>D8PA84_9BACT</name>
<dbReference type="KEGG" id="nde:NIDE0364"/>
<sequence>MARIIAVANQKGGVGKTTTSVNLAAALAIEGGSVLLVDIDPQGNATSGLGVDAMSLTKTIYNVLISKESIESLAMQTGVNGLSIVPANSHLAGAEVELVNMEDREQRLKEALADVSDRYDTILLDCPPALGLLTINAMVAAHSVLIPVQCEYYAMEGLGRLMESIQRLRQSLNPGLEIEGIVLTMYDARNSLARQVVEQIRGHFGASVYQTMIPRNVTLAEAPSYGRPALLYNMASAGAQAYLSLAKEFVVHGEKSPR</sequence>
<evidence type="ECO:0000256" key="1">
    <source>
        <dbReference type="SAM" id="Coils"/>
    </source>
</evidence>
<dbReference type="InterPro" id="IPR050678">
    <property type="entry name" value="DNA_Partitioning_ATPase"/>
</dbReference>
<dbReference type="Proteomes" id="UP000001660">
    <property type="component" value="Chromosome"/>
</dbReference>
<dbReference type="FunFam" id="3.40.50.300:FF:000285">
    <property type="entry name" value="Sporulation initiation inhibitor Soj"/>
    <property type="match status" value="1"/>
</dbReference>
<feature type="domain" description="AAA" evidence="2">
    <location>
        <begin position="3"/>
        <end position="178"/>
    </location>
</feature>
<dbReference type="PIRSF" id="PIRSF009320">
    <property type="entry name" value="Nuc_binding_HP_1000"/>
    <property type="match status" value="1"/>
</dbReference>
<accession>D8PA84</accession>
<keyword evidence="1" id="KW-0175">Coiled coil</keyword>
<evidence type="ECO:0000259" key="2">
    <source>
        <dbReference type="Pfam" id="PF13614"/>
    </source>
</evidence>
<keyword evidence="4" id="KW-1185">Reference proteome</keyword>
<dbReference type="PANTHER" id="PTHR13696">
    <property type="entry name" value="P-LOOP CONTAINING NUCLEOSIDE TRIPHOSPHATE HYDROLASE"/>
    <property type="match status" value="1"/>
</dbReference>
<dbReference type="AlphaFoldDB" id="D8PA84"/>
<dbReference type="STRING" id="330214.NIDE0364"/>
<gene>
    <name evidence="3" type="primary">parA</name>
    <name evidence="3" type="ORF">NIDE0364</name>
</gene>
<dbReference type="InterPro" id="IPR025669">
    <property type="entry name" value="AAA_dom"/>
</dbReference>
<evidence type="ECO:0000313" key="4">
    <source>
        <dbReference type="Proteomes" id="UP000001660"/>
    </source>
</evidence>